<dbReference type="CDD" id="cd19673">
    <property type="entry name" value="UBR-box_UBR3"/>
    <property type="match status" value="1"/>
</dbReference>
<accession>H8X6R5</accession>
<evidence type="ECO:0000256" key="7">
    <source>
        <dbReference type="ARBA" id="ARBA00022833"/>
    </source>
</evidence>
<dbReference type="Gene3D" id="1.10.10.2670">
    <property type="entry name" value="E3 ubiquitin-protein ligase"/>
    <property type="match status" value="1"/>
</dbReference>
<keyword evidence="13" id="KW-1185">Reference proteome</keyword>
<dbReference type="GO" id="GO:0016567">
    <property type="term" value="P:protein ubiquitination"/>
    <property type="evidence" value="ECO:0007669"/>
    <property type="project" value="UniProtKB-UniRule"/>
</dbReference>
<dbReference type="Gene3D" id="2.10.110.30">
    <property type="match status" value="1"/>
</dbReference>
<dbReference type="HOGENOM" id="CLU_000684_1_0_1"/>
<dbReference type="InterPro" id="IPR003126">
    <property type="entry name" value="Znf_UBR"/>
</dbReference>
<evidence type="ECO:0000256" key="4">
    <source>
        <dbReference type="ARBA" id="ARBA00022723"/>
    </source>
</evidence>
<dbReference type="InterPro" id="IPR039164">
    <property type="entry name" value="UBR1-like"/>
</dbReference>
<dbReference type="Pfam" id="PF18995">
    <property type="entry name" value="PRT6_C"/>
    <property type="match status" value="1"/>
</dbReference>
<dbReference type="Proteomes" id="UP000005018">
    <property type="component" value="Chromosome 5"/>
</dbReference>
<gene>
    <name evidence="12" type="ORF">CORT_0E00870</name>
</gene>
<evidence type="ECO:0000256" key="8">
    <source>
        <dbReference type="ARBA" id="ARBA00046341"/>
    </source>
</evidence>
<dbReference type="OrthoDB" id="26387at2759"/>
<dbReference type="GO" id="GO:0005737">
    <property type="term" value="C:cytoplasm"/>
    <property type="evidence" value="ECO:0007669"/>
    <property type="project" value="TreeGrafter"/>
</dbReference>
<feature type="domain" description="UBR-type" evidence="11">
    <location>
        <begin position="91"/>
        <end position="164"/>
    </location>
</feature>
<dbReference type="GeneID" id="14541134"/>
<evidence type="ECO:0000256" key="10">
    <source>
        <dbReference type="RuleBase" id="RU366018"/>
    </source>
</evidence>
<comment type="similarity">
    <text evidence="8 10">Belongs to the E3 ubiquitin-protein ligase UBR1-like family.</text>
</comment>
<dbReference type="Pfam" id="PF02207">
    <property type="entry name" value="zf-UBR"/>
    <property type="match status" value="1"/>
</dbReference>
<sequence length="1841" mass="210330">MDDQLKQFLFLLPSQYNFQFSNQVGREIRKSLFLSVTNNGEFLDRIFSDLLDPHEQLEKDLNWKLSEYVKLLIAAKQAHEAQEHFASHPNRPCSRVFRRGEPIIRCLTCAYDQSCALCSYCYQPSEHEGHDTVIQICVRENGGVCDCGDPEAWKASSKCVYASGGLEDFDQPLPRAFQTALSRTFDVILDFLIDISINSDMHFVPPSEVDIRTVQENFEMSTLDPHKYGICSDHFFDKNSGKFYLQLYNDQVRHFRDAVQRVRLTSQKSREFANMVTERVHSFGKAEVLGSSDINLLLERQKILSATGLASSIRSERDVFRESMCHELIVWLSEFTESEFFRLSLTAENLFAQAFCEKWQPGLLKTPKQRRDGKQRAGVLGDDFEIPKLTSENHHAICLEESSHHTKRVCNSCGHSETVYNSAVGSRMQYMMFLNLRLWKAARELLHVMYSTSLVTNLKYKQIMSSQYMEIYAGAADQFLSLDREPDFNIMFSLSMQLFSSPRNSESIIKQGDFISILSAVFVFLTSEQISETTLRNRSTHEISIKSLRNRRWGQLFLDIGFIVGRGKEFYDVSNDDIARAVCDLLGLFQGRPAMKREKDNHIEYENPDYSTFFNSVMVIYKFAELSASTLNSRSNDQQSREEKSLNAIEYIIAYLITLEFHELKGTDYANTDIKSFFHKKNIVEPITGRVLKASNMDEDNVSFLHPMHSYICSLIEHARFRAWDGLIDRFTKVGTRMGLPESFSVESLIFDYSIKTLALMSQIKCGYWVRNGFTVKSQLHMYKKLGLREYGYMRDLFLIQIFSSMCHPDLVAYMIFDRWMLQGDWVSSKNESSYDVQTLPFILEECATFFINMMTEHSFLKGLSESELTKQRIEKEIIHHLCFKPLSYKKLCSYVSEKSVLDKRFEMILKKMANYTKPVGNNDSGVLELKEVYLDEVDPYYFNYSTNMRDEALKFIKERRHKETGKLIDSIVIEPNSNVDDILDIYKNCGNVSTSVHFTKFLIKVLHFISRQEFDKVESLLETTLHLIHVCAMVINTRQHASLFTRFVSVASQPPVSISILLSKLLLDEKYRVVHAKIRAILCKLNQNHSHLESIINEQLKDCGLGTITINNENEASIDDVASKKKKLAKLRQQKLLNKFKKQQSKFLKQNRDNTMECSDTEMEEDSSKTSWCLQNDHCILCQNTSGDLGPFGIIAHIGKSSTFRNVPFGSEYWFLKSFSDSPNLNDDTSQNSESHSEAWEIFMSNVKEKNPFGPGFGASDCVESKLIASSCGHGMHFKCYLNYLDGNRARQNQITRNTPENPESKEILCPLCKAVNNVFIPMFGPNSRGNMDDIVSTQSVQHKNHYPINEDQIAQLIESKNLDFVVPCSTEGRTWLTSLRTNRGGFSLPWKSVLNSIAPITFPRSFESALPIILSNTIKSSEIALRGVESEKAPVFEQIPSKSLLVMRALNEMRLLMQLQEMESTCVLTENALAKALASLVSLSTTGIIETIMEADFMDLLVDATPLPGSNFTFNDVLRVIFVGHVIQCLYVLVQEMRRNIIIKKWNYNIHDVPLLTEIDTSASVEVQRCFNILGGQAITTQGGNIGKVLYTMLVKSVTPFLRRAAIYAFLQCSNTEQTRTKINYGYTLEANELCSALNLPTISQILLNLIDSDSWEGELLQKFAASCVSGGNKILMANPKLEYPGILSLIDLPNRLDDFFTQYYYSEKFGKPYQSIEDPAICLFCGTVVDLQKQAVGTVEGQCTAHYSRECSSEDGIFLLPKDRVMLLLHKYKGSFHSAPYLDDQGELADENKKGRALHLMQPRYNDFVKNIWLEHNVANYIARNLESVLDPGGWETL</sequence>
<dbReference type="PROSITE" id="PS51157">
    <property type="entry name" value="ZF_UBR"/>
    <property type="match status" value="1"/>
</dbReference>
<evidence type="ECO:0000256" key="5">
    <source>
        <dbReference type="ARBA" id="ARBA00022771"/>
    </source>
</evidence>
<evidence type="ECO:0000256" key="9">
    <source>
        <dbReference type="PROSITE-ProRule" id="PRU00508"/>
    </source>
</evidence>
<dbReference type="InterPro" id="IPR042065">
    <property type="entry name" value="E3_ELL-like"/>
</dbReference>
<dbReference type="GO" id="GO:0008270">
    <property type="term" value="F:zinc ion binding"/>
    <property type="evidence" value="ECO:0007669"/>
    <property type="project" value="UniProtKB-UniRule"/>
</dbReference>
<comment type="catalytic activity">
    <reaction evidence="1 10">
        <text>S-ubiquitinyl-[E2 ubiquitin-conjugating enzyme]-L-cysteine + [acceptor protein]-L-lysine = [E2 ubiquitin-conjugating enzyme]-L-cysteine + N(6)-ubiquitinyl-[acceptor protein]-L-lysine.</text>
        <dbReference type="EC" id="2.3.2.27"/>
    </reaction>
</comment>
<dbReference type="GO" id="GO:0061630">
    <property type="term" value="F:ubiquitin protein ligase activity"/>
    <property type="evidence" value="ECO:0007669"/>
    <property type="project" value="UniProtKB-UniRule"/>
</dbReference>
<evidence type="ECO:0000256" key="6">
    <source>
        <dbReference type="ARBA" id="ARBA00022786"/>
    </source>
</evidence>
<dbReference type="InterPro" id="IPR036390">
    <property type="entry name" value="WH_DNA-bd_sf"/>
</dbReference>
<evidence type="ECO:0000313" key="13">
    <source>
        <dbReference type="Proteomes" id="UP000005018"/>
    </source>
</evidence>
<keyword evidence="6 10" id="KW-0833">Ubl conjugation pathway</keyword>
<protein>
    <recommendedName>
        <fullName evidence="10">E3 ubiquitin-protein ligase</fullName>
        <ecNumber evidence="10">2.3.2.27</ecNumber>
    </recommendedName>
</protein>
<dbReference type="eggNOG" id="KOG1140">
    <property type="taxonomic scope" value="Eukaryota"/>
</dbReference>
<dbReference type="EMBL" id="HE681723">
    <property type="protein sequence ID" value="CCG23676.1"/>
    <property type="molecule type" value="Genomic_DNA"/>
</dbReference>
<comment type="pathway">
    <text evidence="2 10">Protein modification; protein ubiquitination.</text>
</comment>
<dbReference type="GO" id="GO:0071596">
    <property type="term" value="P:ubiquitin-dependent protein catabolic process via the N-end rule pathway"/>
    <property type="evidence" value="ECO:0007669"/>
    <property type="project" value="UniProtKB-UniRule"/>
</dbReference>
<proteinExistence type="inferred from homology"/>
<evidence type="ECO:0000313" key="12">
    <source>
        <dbReference type="EMBL" id="CCG23676.1"/>
    </source>
</evidence>
<dbReference type="CDD" id="cd16482">
    <property type="entry name" value="RING-H2_UBR1-like"/>
    <property type="match status" value="1"/>
</dbReference>
<dbReference type="KEGG" id="cot:CORT_0E00870"/>
<keyword evidence="5 10" id="KW-0863">Zinc-finger</keyword>
<dbReference type="SUPFAM" id="SSF46785">
    <property type="entry name" value="Winged helix' DNA-binding domain"/>
    <property type="match status" value="1"/>
</dbReference>
<feature type="zinc finger region" description="UBR-type" evidence="9">
    <location>
        <begin position="91"/>
        <end position="164"/>
    </location>
</feature>
<dbReference type="PANTHER" id="PTHR21497">
    <property type="entry name" value="UBIQUITIN LIGASE E3 ALPHA-RELATED"/>
    <property type="match status" value="1"/>
</dbReference>
<comment type="function">
    <text evidence="10">Ubiquitin ligase protein which is a component of the N-end rule pathway. Recognizes and binds to proteins bearing specific N-terminal residues that are destabilizing according to the N-end rule, leading to their ubiquitination and subsequent degradation.</text>
</comment>
<evidence type="ECO:0000256" key="1">
    <source>
        <dbReference type="ARBA" id="ARBA00000900"/>
    </source>
</evidence>
<evidence type="ECO:0000259" key="11">
    <source>
        <dbReference type="PROSITE" id="PS51157"/>
    </source>
</evidence>
<dbReference type="EC" id="2.3.2.27" evidence="10"/>
<evidence type="ECO:0000256" key="3">
    <source>
        <dbReference type="ARBA" id="ARBA00022679"/>
    </source>
</evidence>
<dbReference type="PANTHER" id="PTHR21497:SF24">
    <property type="entry name" value="E3 UBIQUITIN-PROTEIN LIGASE UBR1"/>
    <property type="match status" value="1"/>
</dbReference>
<dbReference type="InterPro" id="IPR044046">
    <property type="entry name" value="E3_ligase_UBR-like_C"/>
</dbReference>
<dbReference type="FunFam" id="2.10.110.30:FF:000002">
    <property type="entry name" value="Putative e3 ubiquitin-protein ligase ubr3"/>
    <property type="match status" value="1"/>
</dbReference>
<dbReference type="InterPro" id="IPR055194">
    <property type="entry name" value="UBR1-like_WH"/>
</dbReference>
<dbReference type="RefSeq" id="XP_003869809.1">
    <property type="nucleotide sequence ID" value="XM_003869760.1"/>
</dbReference>
<keyword evidence="4 10" id="KW-0479">Metal-binding</keyword>
<dbReference type="Pfam" id="PF22960">
    <property type="entry name" value="WHD_UBR1"/>
    <property type="match status" value="1"/>
</dbReference>
<dbReference type="UniPathway" id="UPA00143"/>
<dbReference type="SMART" id="SM00396">
    <property type="entry name" value="ZnF_UBR1"/>
    <property type="match status" value="1"/>
</dbReference>
<reference evidence="12 13" key="1">
    <citation type="journal article" date="2012" name="PLoS ONE">
        <title>Sequence and analysis of the genome of the pathogenic yeast Candida orthopsilosis.</title>
        <authorList>
            <person name="Riccombeni A."/>
            <person name="Vidanes G."/>
            <person name="Proux-Wera E."/>
            <person name="Wolfe K.H."/>
            <person name="Butler G."/>
        </authorList>
    </citation>
    <scope>NUCLEOTIDE SEQUENCE [LARGE SCALE GENOMIC DNA]</scope>
    <source>
        <strain evidence="12 13">Co 90-125</strain>
    </source>
</reference>
<dbReference type="GO" id="GO:0000151">
    <property type="term" value="C:ubiquitin ligase complex"/>
    <property type="evidence" value="ECO:0007669"/>
    <property type="project" value="TreeGrafter"/>
</dbReference>
<keyword evidence="3 10" id="KW-0808">Transferase</keyword>
<name>H8X6R5_CANO9</name>
<keyword evidence="7 10" id="KW-0862">Zinc</keyword>
<evidence type="ECO:0000256" key="2">
    <source>
        <dbReference type="ARBA" id="ARBA00004906"/>
    </source>
</evidence>
<organism evidence="12 13">
    <name type="scientific">Candida orthopsilosis (strain 90-125)</name>
    <name type="common">Yeast</name>
    <dbReference type="NCBI Taxonomy" id="1136231"/>
    <lineage>
        <taxon>Eukaryota</taxon>
        <taxon>Fungi</taxon>
        <taxon>Dikarya</taxon>
        <taxon>Ascomycota</taxon>
        <taxon>Saccharomycotina</taxon>
        <taxon>Pichiomycetes</taxon>
        <taxon>Debaryomycetaceae</taxon>
        <taxon>Candida/Lodderomyces clade</taxon>
        <taxon>Candida</taxon>
    </lineage>
</organism>